<keyword evidence="3" id="KW-0067">ATP-binding</keyword>
<dbReference type="EMBL" id="JAVRET010000018">
    <property type="protein sequence ID" value="MDT0409498.1"/>
    <property type="molecule type" value="Genomic_DNA"/>
</dbReference>
<organism evidence="7 8">
    <name type="scientific">Streptomyces evansiae</name>
    <dbReference type="NCBI Taxonomy" id="3075535"/>
    <lineage>
        <taxon>Bacteria</taxon>
        <taxon>Bacillati</taxon>
        <taxon>Actinomycetota</taxon>
        <taxon>Actinomycetes</taxon>
        <taxon>Kitasatosporales</taxon>
        <taxon>Streptomycetaceae</taxon>
        <taxon>Streptomyces</taxon>
    </lineage>
</organism>
<dbReference type="InterPro" id="IPR011009">
    <property type="entry name" value="Kinase-like_dom_sf"/>
</dbReference>
<proteinExistence type="inferred from homology"/>
<evidence type="ECO:0000256" key="4">
    <source>
        <dbReference type="SAM" id="MobiDB-lite"/>
    </source>
</evidence>
<feature type="transmembrane region" description="Helical" evidence="5">
    <location>
        <begin position="745"/>
        <end position="764"/>
    </location>
</feature>
<evidence type="ECO:0000259" key="6">
    <source>
        <dbReference type="PROSITE" id="PS50011"/>
    </source>
</evidence>
<feature type="compositionally biased region" description="Low complexity" evidence="4">
    <location>
        <begin position="787"/>
        <end position="803"/>
    </location>
</feature>
<dbReference type="Pfam" id="PF00069">
    <property type="entry name" value="Pkinase"/>
    <property type="match status" value="1"/>
</dbReference>
<dbReference type="PANTHER" id="PTHR45832">
    <property type="entry name" value="SERINE/THREONINE-PROTEIN KINASE SAMKA-RELATED-RELATED"/>
    <property type="match status" value="1"/>
</dbReference>
<feature type="region of interest" description="Disordered" evidence="4">
    <location>
        <begin position="633"/>
        <end position="737"/>
    </location>
</feature>
<protein>
    <submittedName>
        <fullName evidence="7">Protein kinase</fullName>
    </submittedName>
</protein>
<feature type="region of interest" description="Disordered" evidence="4">
    <location>
        <begin position="774"/>
        <end position="827"/>
    </location>
</feature>
<feature type="region of interest" description="Disordered" evidence="4">
    <location>
        <begin position="194"/>
        <end position="283"/>
    </location>
</feature>
<evidence type="ECO:0000256" key="3">
    <source>
        <dbReference type="ARBA" id="ARBA00022840"/>
    </source>
</evidence>
<evidence type="ECO:0000313" key="7">
    <source>
        <dbReference type="EMBL" id="MDT0409498.1"/>
    </source>
</evidence>
<dbReference type="PANTHER" id="PTHR45832:SF22">
    <property type="entry name" value="SERINE_THREONINE-PROTEIN KINASE SAMKA-RELATED"/>
    <property type="match status" value="1"/>
</dbReference>
<feature type="compositionally biased region" description="Gly residues" evidence="4">
    <location>
        <begin position="236"/>
        <end position="251"/>
    </location>
</feature>
<dbReference type="InterPro" id="IPR051931">
    <property type="entry name" value="PAK3-like"/>
</dbReference>
<dbReference type="SUPFAM" id="SSF56112">
    <property type="entry name" value="Protein kinase-like (PK-like)"/>
    <property type="match status" value="1"/>
</dbReference>
<feature type="compositionally biased region" description="Pro residues" evidence="4">
    <location>
        <begin position="462"/>
        <end position="474"/>
    </location>
</feature>
<dbReference type="PRINTS" id="PR01217">
    <property type="entry name" value="PRICHEXTENSN"/>
</dbReference>
<name>A0ABU2QYH0_9ACTN</name>
<feature type="region of interest" description="Disordered" evidence="4">
    <location>
        <begin position="307"/>
        <end position="481"/>
    </location>
</feature>
<feature type="region of interest" description="Disordered" evidence="4">
    <location>
        <begin position="52"/>
        <end position="74"/>
    </location>
</feature>
<evidence type="ECO:0000256" key="2">
    <source>
        <dbReference type="ARBA" id="ARBA00022741"/>
    </source>
</evidence>
<gene>
    <name evidence="7" type="ORF">RM698_10585</name>
</gene>
<sequence length="972" mass="101908">MDDYAGRVLADRYRLPLDASAEEGAGPAAAGRAFDTYSGQEVSLQRIPLPDVVEGELPGQDPASGAGDPSGDPVVRRALDAARAAAQVPDHPRLNQVFDVFAEGDALWIVSEYVPGRPLGSLLAERPLNPYRAAEVAADVLTALRALHAGGWVHRNITEHTVLLAEDGRVVLAGLAAGAAQEALCGYDPVPPRSAVEDGAGPEGPRPRGVIDASPYGGGWGSGGPAAGPGAPATAGPGGYPGTGTGPGGGAPAPRAGGAPGSVPPAFVNRPAPTPPALAAGSADPRAARAGAIAAYRAGARAAARAQAEGGPGAAKPAPGQSAEPTGAPEPEAPGRISDPYGVRERQSATPREQPPAHPDDPQAPVAPQDPQLPPASWHGAAPRTGNTPGPAPEAVPPLPLPPEYRRGPAMGPSAPVPQRLAPQPPAPRFPVPRQDQAPGGPQAPEPHEQRHPYDEAHAPAPAAPAAPDAPAPSAPGWDAPVPGYGPGNAVAAERARQVRMVVVGPVTERWSPEQAGPVRGTWQLAAPVGPATDLWALGVLLFRAVQGHGPYPEESTAELVHMVCAEAPAFAEECGPLRPVVESLLRQDPTERPDFEELRGWLRSLVRSAPEPDAGAHLVPAPAFDPAALPIKRRRGELVRRKRRPKKAAKKATKQAVAPAEPARPRPVPPVPRSHRRAREAEPAEETTPLYGLAAAYSPPEAPGSARTASRGSRGRGAARTRDTRTAGRDNRRPRAPRSLGRTLLVAVFVLLAGTIVYAMVFLPKADENDQARTGSELSHAPGSLEKPAPTSAAPASSPAAQPEEKPKEDQPEKEKKPSGPKLPAGFVLYKDPAGFQLAVPKGWTHHARNPQGQVRWTHGSDELIVVPGRDSVTEFGNDLLRYQRESEPETRPFRESSWVTSTGMREIEEGGRRMAEGQFTWPGNDGDVFARNMVMAVNGKYHVLQFRGLDANRDDVSRYYEQALATYQVK</sequence>
<feature type="compositionally biased region" description="Basic and acidic residues" evidence="4">
    <location>
        <begin position="721"/>
        <end position="734"/>
    </location>
</feature>
<evidence type="ECO:0000256" key="5">
    <source>
        <dbReference type="SAM" id="Phobius"/>
    </source>
</evidence>
<dbReference type="GO" id="GO:0016301">
    <property type="term" value="F:kinase activity"/>
    <property type="evidence" value="ECO:0007669"/>
    <property type="project" value="UniProtKB-KW"/>
</dbReference>
<keyword evidence="7" id="KW-0808">Transferase</keyword>
<feature type="compositionally biased region" description="Basic and acidic residues" evidence="4">
    <location>
        <begin position="804"/>
        <end position="819"/>
    </location>
</feature>
<feature type="compositionally biased region" description="Pro residues" evidence="4">
    <location>
        <begin position="390"/>
        <end position="403"/>
    </location>
</feature>
<keyword evidence="7" id="KW-0418">Kinase</keyword>
<keyword evidence="5" id="KW-1133">Transmembrane helix</keyword>
<keyword evidence="2" id="KW-0547">Nucleotide-binding</keyword>
<comment type="similarity">
    <text evidence="1">Belongs to the protein kinase superfamily. STE Ser/Thr protein kinase family. STE20 subfamily.</text>
</comment>
<accession>A0ABU2QYH0</accession>
<dbReference type="Gene3D" id="1.10.510.10">
    <property type="entry name" value="Transferase(Phosphotransferase) domain 1"/>
    <property type="match status" value="2"/>
</dbReference>
<feature type="domain" description="Protein kinase" evidence="6">
    <location>
        <begin position="19"/>
        <end position="603"/>
    </location>
</feature>
<keyword evidence="5" id="KW-0472">Membrane</keyword>
<reference evidence="8" key="1">
    <citation type="submission" date="2023-07" db="EMBL/GenBank/DDBJ databases">
        <title>30 novel species of actinomycetes from the DSMZ collection.</title>
        <authorList>
            <person name="Nouioui I."/>
        </authorList>
    </citation>
    <scope>NUCLEOTIDE SEQUENCE [LARGE SCALE GENOMIC DNA]</scope>
    <source>
        <strain evidence="8">DSM 41979</strain>
    </source>
</reference>
<keyword evidence="5" id="KW-0812">Transmembrane</keyword>
<dbReference type="Gene3D" id="3.30.200.20">
    <property type="entry name" value="Phosphorylase Kinase, domain 1"/>
    <property type="match status" value="1"/>
</dbReference>
<dbReference type="SMART" id="SM00220">
    <property type="entry name" value="S_TKc"/>
    <property type="match status" value="1"/>
</dbReference>
<keyword evidence="8" id="KW-1185">Reference proteome</keyword>
<dbReference type="InterPro" id="IPR000719">
    <property type="entry name" value="Prot_kinase_dom"/>
</dbReference>
<comment type="caution">
    <text evidence="7">The sequence shown here is derived from an EMBL/GenBank/DDBJ whole genome shotgun (WGS) entry which is preliminary data.</text>
</comment>
<feature type="compositionally biased region" description="Basic and acidic residues" evidence="4">
    <location>
        <begin position="446"/>
        <end position="458"/>
    </location>
</feature>
<dbReference type="PROSITE" id="PS50011">
    <property type="entry name" value="PROTEIN_KINASE_DOM"/>
    <property type="match status" value="1"/>
</dbReference>
<feature type="compositionally biased region" description="Low complexity" evidence="4">
    <location>
        <begin position="307"/>
        <end position="330"/>
    </location>
</feature>
<feature type="compositionally biased region" description="Basic residues" evidence="4">
    <location>
        <begin position="633"/>
        <end position="654"/>
    </location>
</feature>
<feature type="compositionally biased region" description="Gly residues" evidence="4">
    <location>
        <begin position="216"/>
        <end position="227"/>
    </location>
</feature>
<evidence type="ECO:0000313" key="8">
    <source>
        <dbReference type="Proteomes" id="UP001183610"/>
    </source>
</evidence>
<evidence type="ECO:0000256" key="1">
    <source>
        <dbReference type="ARBA" id="ARBA00008874"/>
    </source>
</evidence>
<dbReference type="Proteomes" id="UP001183610">
    <property type="component" value="Unassembled WGS sequence"/>
</dbReference>